<keyword evidence="5 13" id="KW-0349">Heme</keyword>
<evidence type="ECO:0000256" key="13">
    <source>
        <dbReference type="PIRSR" id="PIRSR602401-1"/>
    </source>
</evidence>
<keyword evidence="12" id="KW-0472">Membrane</keyword>
<keyword evidence="11 14" id="KW-0503">Monooxygenase</keyword>
<evidence type="ECO:0000256" key="10">
    <source>
        <dbReference type="ARBA" id="ARBA00023004"/>
    </source>
</evidence>
<protein>
    <submittedName>
        <fullName evidence="15">Cytochrome P450</fullName>
    </submittedName>
</protein>
<dbReference type="InterPro" id="IPR001128">
    <property type="entry name" value="Cyt_P450"/>
</dbReference>
<dbReference type="EMBL" id="KZ857391">
    <property type="protein sequence ID" value="RDX52348.1"/>
    <property type="molecule type" value="Genomic_DNA"/>
</dbReference>
<evidence type="ECO:0000313" key="16">
    <source>
        <dbReference type="Proteomes" id="UP000256964"/>
    </source>
</evidence>
<dbReference type="InterPro" id="IPR050364">
    <property type="entry name" value="Cytochrome_P450_fung"/>
</dbReference>
<name>A0A371DIK9_9APHY</name>
<evidence type="ECO:0000256" key="6">
    <source>
        <dbReference type="ARBA" id="ARBA00022692"/>
    </source>
</evidence>
<evidence type="ECO:0000256" key="1">
    <source>
        <dbReference type="ARBA" id="ARBA00001971"/>
    </source>
</evidence>
<dbReference type="PRINTS" id="PR00385">
    <property type="entry name" value="P450"/>
</dbReference>
<dbReference type="InterPro" id="IPR002401">
    <property type="entry name" value="Cyt_P450_E_grp-I"/>
</dbReference>
<dbReference type="GO" id="GO:0016705">
    <property type="term" value="F:oxidoreductase activity, acting on paired donors, with incorporation or reduction of molecular oxygen"/>
    <property type="evidence" value="ECO:0007669"/>
    <property type="project" value="InterPro"/>
</dbReference>
<evidence type="ECO:0000256" key="4">
    <source>
        <dbReference type="ARBA" id="ARBA00010617"/>
    </source>
</evidence>
<evidence type="ECO:0000256" key="8">
    <source>
        <dbReference type="ARBA" id="ARBA00022989"/>
    </source>
</evidence>
<evidence type="ECO:0000256" key="3">
    <source>
        <dbReference type="ARBA" id="ARBA00005179"/>
    </source>
</evidence>
<dbReference type="SUPFAM" id="SSF48264">
    <property type="entry name" value="Cytochrome P450"/>
    <property type="match status" value="1"/>
</dbReference>
<dbReference type="CDD" id="cd11065">
    <property type="entry name" value="CYP64-like"/>
    <property type="match status" value="1"/>
</dbReference>
<evidence type="ECO:0000256" key="2">
    <source>
        <dbReference type="ARBA" id="ARBA00004167"/>
    </source>
</evidence>
<sequence length="509" mass="57048">MAFNLAYTLALVCAYFALRRFMRRSTQQGSLMFPGPTPLPIVGNALSLPSQKVWIKLAEFAKLYGSIYALRLFGRQIVVLNSPEVARELLEGNSATVYTNRPLPKIIELAGFDKGVVLEHDLGKLRLARKLLHSVLQPKQMPLYHEALDYHINTFLRNLSQDPDDFSQHIHHLTAGINIEVSHGYRVKSRDDSYVGKANVFGENFARATLHNGHIVNWLPFLAYLPTFLPGMGWKARARAWRDQYISLAQEGHEMVKDDIAKGTARPSLTLTALEESEPGLYPDETIMFTATQVYAGGGDTTSSILTSFVLLMVQYPETQKRAQDEIDRAIGPGRLPGLSDRSNLHYVDAIVTEVARLRPPIPILPRLAARDEVYNGCLIEDNAYVMMNFWAMLHDEDRYEDPHAFKPERWLGIEERDANHHPLEIVFGFGRRVCPGRYLAEETLFAAIARVLAVFNISHAEDSKGNPIIPSGDTTNGGITCPVPFTCKIRPRSPAAAELVQRSFEDVA</sequence>
<dbReference type="GO" id="GO:0016020">
    <property type="term" value="C:membrane"/>
    <property type="evidence" value="ECO:0007669"/>
    <property type="project" value="UniProtKB-SubCell"/>
</dbReference>
<evidence type="ECO:0000256" key="7">
    <source>
        <dbReference type="ARBA" id="ARBA00022723"/>
    </source>
</evidence>
<reference evidence="15 16" key="1">
    <citation type="journal article" date="2018" name="Biotechnol. Biofuels">
        <title>Integrative visual omics of the white-rot fungus Polyporus brumalis exposes the biotechnological potential of its oxidative enzymes for delignifying raw plant biomass.</title>
        <authorList>
            <person name="Miyauchi S."/>
            <person name="Rancon A."/>
            <person name="Drula E."/>
            <person name="Hage H."/>
            <person name="Chaduli D."/>
            <person name="Favel A."/>
            <person name="Grisel S."/>
            <person name="Henrissat B."/>
            <person name="Herpoel-Gimbert I."/>
            <person name="Ruiz-Duenas F.J."/>
            <person name="Chevret D."/>
            <person name="Hainaut M."/>
            <person name="Lin J."/>
            <person name="Wang M."/>
            <person name="Pangilinan J."/>
            <person name="Lipzen A."/>
            <person name="Lesage-Meessen L."/>
            <person name="Navarro D."/>
            <person name="Riley R."/>
            <person name="Grigoriev I.V."/>
            <person name="Zhou S."/>
            <person name="Raouche S."/>
            <person name="Rosso M.N."/>
        </authorList>
    </citation>
    <scope>NUCLEOTIDE SEQUENCE [LARGE SCALE GENOMIC DNA]</scope>
    <source>
        <strain evidence="15 16">BRFM 1820</strain>
    </source>
</reference>
<evidence type="ECO:0000256" key="5">
    <source>
        <dbReference type="ARBA" id="ARBA00022617"/>
    </source>
</evidence>
<evidence type="ECO:0000256" key="12">
    <source>
        <dbReference type="ARBA" id="ARBA00023136"/>
    </source>
</evidence>
<dbReference type="Pfam" id="PF00067">
    <property type="entry name" value="p450"/>
    <property type="match status" value="1"/>
</dbReference>
<comment type="similarity">
    <text evidence="4 14">Belongs to the cytochrome P450 family.</text>
</comment>
<keyword evidence="7 13" id="KW-0479">Metal-binding</keyword>
<evidence type="ECO:0000256" key="14">
    <source>
        <dbReference type="RuleBase" id="RU000461"/>
    </source>
</evidence>
<accession>A0A371DIK9</accession>
<dbReference type="STRING" id="139420.A0A371DIK9"/>
<proteinExistence type="inferred from homology"/>
<keyword evidence="6" id="KW-0812">Transmembrane</keyword>
<keyword evidence="16" id="KW-1185">Reference proteome</keyword>
<keyword evidence="8" id="KW-1133">Transmembrane helix</keyword>
<keyword evidence="9 14" id="KW-0560">Oxidoreductase</keyword>
<dbReference type="PANTHER" id="PTHR46300:SF7">
    <property type="entry name" value="P450, PUTATIVE (EUROFUNG)-RELATED"/>
    <property type="match status" value="1"/>
</dbReference>
<dbReference type="InterPro" id="IPR036396">
    <property type="entry name" value="Cyt_P450_sf"/>
</dbReference>
<dbReference type="GO" id="GO:0004497">
    <property type="term" value="F:monooxygenase activity"/>
    <property type="evidence" value="ECO:0007669"/>
    <property type="project" value="UniProtKB-KW"/>
</dbReference>
<dbReference type="PROSITE" id="PS00086">
    <property type="entry name" value="CYTOCHROME_P450"/>
    <property type="match status" value="1"/>
</dbReference>
<dbReference type="Proteomes" id="UP000256964">
    <property type="component" value="Unassembled WGS sequence"/>
</dbReference>
<comment type="pathway">
    <text evidence="3">Secondary metabolite biosynthesis.</text>
</comment>
<gene>
    <name evidence="15" type="ORF">OH76DRAFT_1400720</name>
</gene>
<dbReference type="GO" id="GO:0005506">
    <property type="term" value="F:iron ion binding"/>
    <property type="evidence" value="ECO:0007669"/>
    <property type="project" value="InterPro"/>
</dbReference>
<evidence type="ECO:0000256" key="11">
    <source>
        <dbReference type="ARBA" id="ARBA00023033"/>
    </source>
</evidence>
<keyword evidence="10 13" id="KW-0408">Iron</keyword>
<feature type="binding site" description="axial binding residue" evidence="13">
    <location>
        <position position="435"/>
    </location>
    <ligand>
        <name>heme</name>
        <dbReference type="ChEBI" id="CHEBI:30413"/>
    </ligand>
    <ligandPart>
        <name>Fe</name>
        <dbReference type="ChEBI" id="CHEBI:18248"/>
    </ligandPart>
</feature>
<comment type="cofactor">
    <cofactor evidence="1 13">
        <name>heme</name>
        <dbReference type="ChEBI" id="CHEBI:30413"/>
    </cofactor>
</comment>
<dbReference type="PANTHER" id="PTHR46300">
    <property type="entry name" value="P450, PUTATIVE (EUROFUNG)-RELATED-RELATED"/>
    <property type="match status" value="1"/>
</dbReference>
<organism evidence="15 16">
    <name type="scientific">Lentinus brumalis</name>
    <dbReference type="NCBI Taxonomy" id="2498619"/>
    <lineage>
        <taxon>Eukaryota</taxon>
        <taxon>Fungi</taxon>
        <taxon>Dikarya</taxon>
        <taxon>Basidiomycota</taxon>
        <taxon>Agaricomycotina</taxon>
        <taxon>Agaricomycetes</taxon>
        <taxon>Polyporales</taxon>
        <taxon>Polyporaceae</taxon>
        <taxon>Lentinus</taxon>
    </lineage>
</organism>
<dbReference type="GO" id="GO:0020037">
    <property type="term" value="F:heme binding"/>
    <property type="evidence" value="ECO:0007669"/>
    <property type="project" value="InterPro"/>
</dbReference>
<dbReference type="OrthoDB" id="1055148at2759"/>
<dbReference type="PRINTS" id="PR00463">
    <property type="entry name" value="EP450I"/>
</dbReference>
<comment type="subcellular location">
    <subcellularLocation>
        <location evidence="2">Membrane</location>
        <topology evidence="2">Single-pass membrane protein</topology>
    </subcellularLocation>
</comment>
<dbReference type="InterPro" id="IPR017972">
    <property type="entry name" value="Cyt_P450_CS"/>
</dbReference>
<evidence type="ECO:0000256" key="9">
    <source>
        <dbReference type="ARBA" id="ARBA00023002"/>
    </source>
</evidence>
<dbReference type="AlphaFoldDB" id="A0A371DIK9"/>
<evidence type="ECO:0000313" key="15">
    <source>
        <dbReference type="EMBL" id="RDX52348.1"/>
    </source>
</evidence>
<dbReference type="Gene3D" id="1.10.630.10">
    <property type="entry name" value="Cytochrome P450"/>
    <property type="match status" value="1"/>
</dbReference>